<feature type="transmembrane region" description="Helical" evidence="1">
    <location>
        <begin position="12"/>
        <end position="31"/>
    </location>
</feature>
<evidence type="ECO:0000313" key="2">
    <source>
        <dbReference type="EMBL" id="DAE25545.1"/>
    </source>
</evidence>
<dbReference type="EMBL" id="BK057810">
    <property type="protein sequence ID" value="DAE25545.1"/>
    <property type="molecule type" value="Genomic_DNA"/>
</dbReference>
<keyword evidence="1" id="KW-0812">Transmembrane</keyword>
<name>A0A8S5R375_9VIRU</name>
<accession>A0A8S5R375</accession>
<organism evidence="2">
    <name type="scientific">Microviridae sp. ctbkO13</name>
    <dbReference type="NCBI Taxonomy" id="2825003"/>
    <lineage>
        <taxon>Viruses</taxon>
        <taxon>Monodnaviria</taxon>
        <taxon>Sangervirae</taxon>
        <taxon>Phixviricota</taxon>
        <taxon>Malgrandaviricetes</taxon>
        <taxon>Petitvirales</taxon>
        <taxon>Microviridae</taxon>
    </lineage>
</organism>
<sequence>MNKQQIYDVIRIVADAIVAIAAILCVQSCVVTRNTVRRSQGVTISNETKSQQSADSASINLKDFAK</sequence>
<reference evidence="2" key="1">
    <citation type="journal article" date="2021" name="Proc. Natl. Acad. Sci. U.S.A.">
        <title>A Catalog of Tens of Thousands of Viruses from Human Metagenomes Reveals Hidden Associations with Chronic Diseases.</title>
        <authorList>
            <person name="Tisza M.J."/>
            <person name="Buck C.B."/>
        </authorList>
    </citation>
    <scope>NUCLEOTIDE SEQUENCE</scope>
    <source>
        <strain evidence="2">CtbkO13</strain>
    </source>
</reference>
<keyword evidence="1" id="KW-1133">Transmembrane helix</keyword>
<proteinExistence type="predicted"/>
<protein>
    <submittedName>
        <fullName evidence="2">Uncharacterized protein</fullName>
    </submittedName>
</protein>
<evidence type="ECO:0000256" key="1">
    <source>
        <dbReference type="SAM" id="Phobius"/>
    </source>
</evidence>
<keyword evidence="1" id="KW-0472">Membrane</keyword>